<dbReference type="Proteomes" id="UP001381693">
    <property type="component" value="Unassembled WGS sequence"/>
</dbReference>
<comment type="caution">
    <text evidence="1">The sequence shown here is derived from an EMBL/GenBank/DDBJ whole genome shotgun (WGS) entry which is preliminary data.</text>
</comment>
<evidence type="ECO:0000313" key="2">
    <source>
        <dbReference type="Proteomes" id="UP001381693"/>
    </source>
</evidence>
<gene>
    <name evidence="1" type="ORF">SK128_022194</name>
</gene>
<dbReference type="EMBL" id="JAXCGZ010005786">
    <property type="protein sequence ID" value="KAK7080797.1"/>
    <property type="molecule type" value="Genomic_DNA"/>
</dbReference>
<reference evidence="1 2" key="1">
    <citation type="submission" date="2023-11" db="EMBL/GenBank/DDBJ databases">
        <title>Halocaridina rubra genome assembly.</title>
        <authorList>
            <person name="Smith C."/>
        </authorList>
    </citation>
    <scope>NUCLEOTIDE SEQUENCE [LARGE SCALE GENOMIC DNA]</scope>
    <source>
        <strain evidence="1">EP-1</strain>
        <tissue evidence="1">Whole</tissue>
    </source>
</reference>
<proteinExistence type="predicted"/>
<keyword evidence="2" id="KW-1185">Reference proteome</keyword>
<dbReference type="AlphaFoldDB" id="A0AAN9ADW8"/>
<evidence type="ECO:0000313" key="1">
    <source>
        <dbReference type="EMBL" id="KAK7080797.1"/>
    </source>
</evidence>
<sequence length="57" mass="6765">VEDAGTLWLCEIISPSCSLELKNFIQLEKQLNIHYKKQHSEDRRLRRVDVEDIGIRQ</sequence>
<feature type="non-terminal residue" evidence="1">
    <location>
        <position position="1"/>
    </location>
</feature>
<protein>
    <submittedName>
        <fullName evidence="1">Uncharacterized protein</fullName>
    </submittedName>
</protein>
<organism evidence="1 2">
    <name type="scientific">Halocaridina rubra</name>
    <name type="common">Hawaiian red shrimp</name>
    <dbReference type="NCBI Taxonomy" id="373956"/>
    <lineage>
        <taxon>Eukaryota</taxon>
        <taxon>Metazoa</taxon>
        <taxon>Ecdysozoa</taxon>
        <taxon>Arthropoda</taxon>
        <taxon>Crustacea</taxon>
        <taxon>Multicrustacea</taxon>
        <taxon>Malacostraca</taxon>
        <taxon>Eumalacostraca</taxon>
        <taxon>Eucarida</taxon>
        <taxon>Decapoda</taxon>
        <taxon>Pleocyemata</taxon>
        <taxon>Caridea</taxon>
        <taxon>Atyoidea</taxon>
        <taxon>Atyidae</taxon>
        <taxon>Halocaridina</taxon>
    </lineage>
</organism>
<feature type="non-terminal residue" evidence="1">
    <location>
        <position position="57"/>
    </location>
</feature>
<name>A0AAN9ADW8_HALRR</name>
<accession>A0AAN9ADW8</accession>